<name>A0A919Q8R5_9ACTN</name>
<dbReference type="EMBL" id="BOOA01000017">
    <property type="protein sequence ID" value="GIH24281.1"/>
    <property type="molecule type" value="Genomic_DNA"/>
</dbReference>
<protein>
    <submittedName>
        <fullName evidence="1">Uncharacterized protein</fullName>
    </submittedName>
</protein>
<sequence>MPEPRSWDRRARYDYPTWSRSRARGRDPGFHWRQHMADDLLEYYRHLLDKHWILREGACVCWIGDATKPLAARHFGMDLVGPSPQTLLEVAEEADGAGEHAPAIVILDQLQDGWALSVEPRGAEAIRPEVMRGLSERSTAFAVSFGERPEFALYRLGARIGHVQQATGRWGAAPHELDEPMKGLPCAEGSPEDTWKEAALALGERITGVRLDADRLGENLDRYTILRRKPVDPVPLALREHPVARDPEFAAILADPAARRRTIAVLAARQAVADTGVSGPEVTAALRSIGTMASRPMGAGGRLDAAALRAGLRTMLPGLDGERAQAVKVLIAALDPDDALAAGESTQVGWRIRSGGAEAEVRWTILRTCARMPSP</sequence>
<dbReference type="InterPro" id="IPR045592">
    <property type="entry name" value="DUF6461"/>
</dbReference>
<organism evidence="1 2">
    <name type="scientific">Acrocarpospora phusangensis</name>
    <dbReference type="NCBI Taxonomy" id="1070424"/>
    <lineage>
        <taxon>Bacteria</taxon>
        <taxon>Bacillati</taxon>
        <taxon>Actinomycetota</taxon>
        <taxon>Actinomycetes</taxon>
        <taxon>Streptosporangiales</taxon>
        <taxon>Streptosporangiaceae</taxon>
        <taxon>Acrocarpospora</taxon>
    </lineage>
</organism>
<evidence type="ECO:0000313" key="2">
    <source>
        <dbReference type="Proteomes" id="UP000640052"/>
    </source>
</evidence>
<dbReference type="AlphaFoldDB" id="A0A919Q8R5"/>
<accession>A0A919Q8R5</accession>
<dbReference type="Proteomes" id="UP000640052">
    <property type="component" value="Unassembled WGS sequence"/>
</dbReference>
<gene>
    <name evidence="1" type="ORF">Aph01nite_25910</name>
</gene>
<proteinExistence type="predicted"/>
<reference evidence="1" key="1">
    <citation type="submission" date="2021-01" db="EMBL/GenBank/DDBJ databases">
        <title>Whole genome shotgun sequence of Acrocarpospora phusangensis NBRC 108782.</title>
        <authorList>
            <person name="Komaki H."/>
            <person name="Tamura T."/>
        </authorList>
    </citation>
    <scope>NUCLEOTIDE SEQUENCE</scope>
    <source>
        <strain evidence="1">NBRC 108782</strain>
    </source>
</reference>
<dbReference type="Pfam" id="PF20062">
    <property type="entry name" value="DUF6461"/>
    <property type="match status" value="1"/>
</dbReference>
<comment type="caution">
    <text evidence="1">The sequence shown here is derived from an EMBL/GenBank/DDBJ whole genome shotgun (WGS) entry which is preliminary data.</text>
</comment>
<evidence type="ECO:0000313" key="1">
    <source>
        <dbReference type="EMBL" id="GIH24281.1"/>
    </source>
</evidence>
<keyword evidence="2" id="KW-1185">Reference proteome</keyword>